<feature type="compositionally biased region" description="Polar residues" evidence="2">
    <location>
        <begin position="1"/>
        <end position="18"/>
    </location>
</feature>
<dbReference type="RefSeq" id="XP_040726583.1">
    <property type="nucleotide sequence ID" value="XM_040871024.1"/>
</dbReference>
<feature type="compositionally biased region" description="Polar residues" evidence="2">
    <location>
        <begin position="52"/>
        <end position="76"/>
    </location>
</feature>
<dbReference type="SUPFAM" id="SSF53300">
    <property type="entry name" value="vWA-like"/>
    <property type="match status" value="1"/>
</dbReference>
<comment type="caution">
    <text evidence="4">The sequence shown here is derived from an EMBL/GenBank/DDBJ whole genome shotgun (WGS) entry which is preliminary data.</text>
</comment>
<evidence type="ECO:0000313" key="4">
    <source>
        <dbReference type="EMBL" id="ORY84800.1"/>
    </source>
</evidence>
<dbReference type="PROSITE" id="PS50089">
    <property type="entry name" value="ZF_RING_2"/>
    <property type="match status" value="1"/>
</dbReference>
<organism evidence="4 5">
    <name type="scientific">Protomyces lactucae-debilis</name>
    <dbReference type="NCBI Taxonomy" id="2754530"/>
    <lineage>
        <taxon>Eukaryota</taxon>
        <taxon>Fungi</taxon>
        <taxon>Dikarya</taxon>
        <taxon>Ascomycota</taxon>
        <taxon>Taphrinomycotina</taxon>
        <taxon>Taphrinomycetes</taxon>
        <taxon>Taphrinales</taxon>
        <taxon>Protomycetaceae</taxon>
        <taxon>Protomyces</taxon>
    </lineage>
</organism>
<feature type="region of interest" description="Disordered" evidence="2">
    <location>
        <begin position="193"/>
        <end position="212"/>
    </location>
</feature>
<feature type="region of interest" description="Disordered" evidence="2">
    <location>
        <begin position="1"/>
        <end position="76"/>
    </location>
</feature>
<dbReference type="Proteomes" id="UP000193685">
    <property type="component" value="Unassembled WGS sequence"/>
</dbReference>
<name>A0A1Y2FLF6_PROLT</name>
<keyword evidence="1" id="KW-0862">Zinc</keyword>
<evidence type="ECO:0000259" key="3">
    <source>
        <dbReference type="PROSITE" id="PS50089"/>
    </source>
</evidence>
<accession>A0A1Y2FLF6</accession>
<dbReference type="InterPro" id="IPR001841">
    <property type="entry name" value="Znf_RING"/>
</dbReference>
<dbReference type="Gene3D" id="3.40.50.410">
    <property type="entry name" value="von Willebrand factor, type A domain"/>
    <property type="match status" value="1"/>
</dbReference>
<dbReference type="GeneID" id="63787623"/>
<dbReference type="InterPro" id="IPR036465">
    <property type="entry name" value="vWFA_dom_sf"/>
</dbReference>
<dbReference type="EMBL" id="MCFI01000005">
    <property type="protein sequence ID" value="ORY84800.1"/>
    <property type="molecule type" value="Genomic_DNA"/>
</dbReference>
<dbReference type="AlphaFoldDB" id="A0A1Y2FLF6"/>
<protein>
    <recommendedName>
        <fullName evidence="3">RING-type domain-containing protein</fullName>
    </recommendedName>
</protein>
<dbReference type="SUPFAM" id="SSF57850">
    <property type="entry name" value="RING/U-box"/>
    <property type="match status" value="1"/>
</dbReference>
<dbReference type="GO" id="GO:0008270">
    <property type="term" value="F:zinc ion binding"/>
    <property type="evidence" value="ECO:0007669"/>
    <property type="project" value="UniProtKB-KW"/>
</dbReference>
<dbReference type="SMART" id="SM00184">
    <property type="entry name" value="RING"/>
    <property type="match status" value="1"/>
</dbReference>
<evidence type="ECO:0000256" key="2">
    <source>
        <dbReference type="SAM" id="MobiDB-lite"/>
    </source>
</evidence>
<dbReference type="OrthoDB" id="687730at2759"/>
<reference evidence="4 5" key="1">
    <citation type="submission" date="2016-07" db="EMBL/GenBank/DDBJ databases">
        <title>Pervasive Adenine N6-methylation of Active Genes in Fungi.</title>
        <authorList>
            <consortium name="DOE Joint Genome Institute"/>
            <person name="Mondo S.J."/>
            <person name="Dannebaum R.O."/>
            <person name="Kuo R.C."/>
            <person name="Labutti K."/>
            <person name="Haridas S."/>
            <person name="Kuo A."/>
            <person name="Salamov A."/>
            <person name="Ahrendt S.R."/>
            <person name="Lipzen A."/>
            <person name="Sullivan W."/>
            <person name="Andreopoulos W.B."/>
            <person name="Clum A."/>
            <person name="Lindquist E."/>
            <person name="Daum C."/>
            <person name="Ramamoorthy G.K."/>
            <person name="Gryganskyi A."/>
            <person name="Culley D."/>
            <person name="Magnuson J.K."/>
            <person name="James T.Y."/>
            <person name="O'Malley M.A."/>
            <person name="Stajich J.E."/>
            <person name="Spatafora J.W."/>
            <person name="Visel A."/>
            <person name="Grigoriev I.V."/>
        </authorList>
    </citation>
    <scope>NUCLEOTIDE SEQUENCE [LARGE SCALE GENOMIC DNA]</scope>
    <source>
        <strain evidence="4 5">12-1054</strain>
    </source>
</reference>
<evidence type="ECO:0000256" key="1">
    <source>
        <dbReference type="PROSITE-ProRule" id="PRU00175"/>
    </source>
</evidence>
<keyword evidence="5" id="KW-1185">Reference proteome</keyword>
<keyword evidence="1" id="KW-0863">Zinc-finger</keyword>
<sequence>MAQSDVLTTPGHSPSAPVSSGPIPRPTLPNKPLSKTQRFSKLLSGKPDSLRSKSSASPMPDGSSTEQLPLPKTSNSSFFRRLSRKSNLSRQHCQICDESLGLLVSGERVLTFLYCHHLVHGHCLKDQDKYSESLVEAPCPLCCKIKDSIKLEPPIQTWTPNTVSSLPVLSPTRSSTGTIGSKSVAASIKSADAAMPSSGVPPVPKTRMPSTTQEIKRGMRVPFPYVSMELAMTDYRDMKHVSADATTTLTELMLTVAVPEKCANLDNNAVLTPPLTAPGLNPMRVHSPGTAHFPIALTIIVQLEDGDLDQCSTLKSTLLDLCEQLSPFDEVGIIAFNAAEEYAQVCSLVGSTHLTDLIRCIKGMAPSSSLREGREAHGLPVSGQWQRGDLSKVFEVVLSWFKRDKRPVLQQQIFFMSNLVPNLQPDVMGRIARQRIHMHVFAIGVQHDSLAMFQLAHQTGGQFIAVPTLHQLAQRALALLFGIFSLAYTQLAVDVELLDEAGQTVPCSMSSSHMRFDTRLVHQGLRMHFGPICHGESRQLFIKVNRPANIFYCQITLRGKFTNKQRTWTGLNHVVLPVPVEWKKPSHAFQFRKLEEVAGAMLFHAVDLATQGKVDFAERVMDETRRVLLKQAEAHITAALGNEQGTDTEGEEVAGLILSLEGDLDDWLNQFSAAQDETPSSQQHLLALGLEMGRTLLLQQAWTLETNLSSVARSYACKVKLLKDMIDMADSCF</sequence>
<keyword evidence="1" id="KW-0479">Metal-binding</keyword>
<proteinExistence type="predicted"/>
<feature type="domain" description="RING-type" evidence="3">
    <location>
        <begin position="93"/>
        <end position="142"/>
    </location>
</feature>
<gene>
    <name evidence="4" type="ORF">BCR37DRAFT_391568</name>
</gene>
<evidence type="ECO:0000313" key="5">
    <source>
        <dbReference type="Proteomes" id="UP000193685"/>
    </source>
</evidence>